<dbReference type="AlphaFoldDB" id="A0AAV4MST7"/>
<dbReference type="Proteomes" id="UP001054837">
    <property type="component" value="Unassembled WGS sequence"/>
</dbReference>
<protein>
    <submittedName>
        <fullName evidence="1">Uncharacterized protein</fullName>
    </submittedName>
</protein>
<reference evidence="1 2" key="1">
    <citation type="submission" date="2021-06" db="EMBL/GenBank/DDBJ databases">
        <title>Caerostris darwini draft genome.</title>
        <authorList>
            <person name="Kono N."/>
            <person name="Arakawa K."/>
        </authorList>
    </citation>
    <scope>NUCLEOTIDE SEQUENCE [LARGE SCALE GENOMIC DNA]</scope>
</reference>
<sequence>MEGRGVSPKCAHNSLVISSYICKSSGSVPRRDDRSQFRSRTRQGMAFRNERHGLMRCLFITFSNTEAMKGQKYFK</sequence>
<evidence type="ECO:0000313" key="1">
    <source>
        <dbReference type="EMBL" id="GIX74944.1"/>
    </source>
</evidence>
<keyword evidence="2" id="KW-1185">Reference proteome</keyword>
<organism evidence="1 2">
    <name type="scientific">Caerostris darwini</name>
    <dbReference type="NCBI Taxonomy" id="1538125"/>
    <lineage>
        <taxon>Eukaryota</taxon>
        <taxon>Metazoa</taxon>
        <taxon>Ecdysozoa</taxon>
        <taxon>Arthropoda</taxon>
        <taxon>Chelicerata</taxon>
        <taxon>Arachnida</taxon>
        <taxon>Araneae</taxon>
        <taxon>Araneomorphae</taxon>
        <taxon>Entelegynae</taxon>
        <taxon>Araneoidea</taxon>
        <taxon>Araneidae</taxon>
        <taxon>Caerostris</taxon>
    </lineage>
</organism>
<accession>A0AAV4MST7</accession>
<dbReference type="EMBL" id="BPLQ01000782">
    <property type="protein sequence ID" value="GIX74944.1"/>
    <property type="molecule type" value="Genomic_DNA"/>
</dbReference>
<gene>
    <name evidence="1" type="ORF">CDAR_569211</name>
</gene>
<name>A0AAV4MST7_9ARAC</name>
<comment type="caution">
    <text evidence="1">The sequence shown here is derived from an EMBL/GenBank/DDBJ whole genome shotgun (WGS) entry which is preliminary data.</text>
</comment>
<proteinExistence type="predicted"/>
<evidence type="ECO:0000313" key="2">
    <source>
        <dbReference type="Proteomes" id="UP001054837"/>
    </source>
</evidence>